<organism evidence="3 4">
    <name type="scientific">Mycoplasma mycoides subsp. capri LC str. 95010</name>
    <dbReference type="NCBI Taxonomy" id="862259"/>
    <lineage>
        <taxon>Bacteria</taxon>
        <taxon>Bacillati</taxon>
        <taxon>Mycoplasmatota</taxon>
        <taxon>Mollicutes</taxon>
        <taxon>Mycoplasmataceae</taxon>
        <taxon>Mycoplasma</taxon>
    </lineage>
</organism>
<dbReference type="NCBIfam" id="NF033158">
    <property type="entry name" value="Myrrcad"/>
    <property type="match status" value="1"/>
</dbReference>
<dbReference type="OrthoDB" id="2293072at2"/>
<keyword evidence="2" id="KW-0812">Transmembrane</keyword>
<dbReference type="KEGG" id="mml:MLC_7370"/>
<reference evidence="4" key="2">
    <citation type="journal article" date="2011" name="BMC Genomics">
        <title>Mycoplasma mycoides, from mycoides Small Colony to capri. A microevolutionary perspective.</title>
        <authorList>
            <person name="Thiaucourt F."/>
            <person name="Manso-Silvan L."/>
            <person name="Salah W."/>
            <person name="Barbe V."/>
            <person name="Berger A."/>
            <person name="Jacob D."/>
            <person name="Breton M."/>
            <person name="Dupuy V."/>
            <person name="Lomenech A.M."/>
            <person name="Blanchard A."/>
            <person name="Sirand-Pugnet P."/>
        </authorList>
    </citation>
    <scope>NUCLEOTIDE SEQUENCE [LARGE SCALE GENOMIC DNA]</scope>
    <source>
        <strain evidence="4">95010</strain>
    </source>
</reference>
<feature type="compositionally biased region" description="Low complexity" evidence="1">
    <location>
        <begin position="180"/>
        <end position="197"/>
    </location>
</feature>
<feature type="transmembrane region" description="Helical" evidence="2">
    <location>
        <begin position="287"/>
        <end position="311"/>
    </location>
</feature>
<evidence type="ECO:0000313" key="3">
    <source>
        <dbReference type="EMBL" id="CBW54467.1"/>
    </source>
</evidence>
<evidence type="ECO:0000256" key="1">
    <source>
        <dbReference type="SAM" id="MobiDB-lite"/>
    </source>
</evidence>
<reference evidence="4" key="1">
    <citation type="journal article" date="2011" name="BMC Genomics">
        <title>Mycoplasma mycoides, from "mycoides Small Colony" to "capri". A microevolutionary perspective.</title>
        <authorList>
            <person name="Thiaucourt F."/>
            <person name="Manso-Silvan L."/>
            <person name="Salah W."/>
            <person name="Barbe V."/>
            <person name="Berger A."/>
            <person name="Jacob D."/>
            <person name="Breton M."/>
            <person name="Dupuy V."/>
            <person name="Lomenech A.M."/>
            <person name="Blanchard A."/>
            <person name="Sirand-Pugnet P."/>
        </authorList>
    </citation>
    <scope>NUCLEOTIDE SEQUENCE [LARGE SCALE GENOMIC DNA]</scope>
    <source>
        <strain evidence="4">95010</strain>
    </source>
</reference>
<dbReference type="AlphaFoldDB" id="F4MQT4"/>
<evidence type="ECO:0000313" key="4">
    <source>
        <dbReference type="Proteomes" id="UP000010103"/>
    </source>
</evidence>
<dbReference type="EMBL" id="FQ377874">
    <property type="protein sequence ID" value="CBW54467.1"/>
    <property type="molecule type" value="Genomic_DNA"/>
</dbReference>
<evidence type="ECO:0000256" key="2">
    <source>
        <dbReference type="SAM" id="Phobius"/>
    </source>
</evidence>
<feature type="region of interest" description="Disordered" evidence="1">
    <location>
        <begin position="163"/>
        <end position="270"/>
    </location>
</feature>
<dbReference type="Pfam" id="PF03382">
    <property type="entry name" value="DUF285"/>
    <property type="match status" value="2"/>
</dbReference>
<accession>F4MQT4</accession>
<name>F4MQT4_MYCML</name>
<gene>
    <name evidence="3" type="ORF">MLC_7370</name>
</gene>
<proteinExistence type="predicted"/>
<keyword evidence="2" id="KW-0472">Membrane</keyword>
<feature type="compositionally biased region" description="Polar residues" evidence="1">
    <location>
        <begin position="198"/>
        <end position="214"/>
    </location>
</feature>
<keyword evidence="2" id="KW-1133">Transmembrane helix</keyword>
<dbReference type="Proteomes" id="UP000010103">
    <property type="component" value="Chromosome"/>
</dbReference>
<dbReference type="InterPro" id="IPR005046">
    <property type="entry name" value="DUF285"/>
</dbReference>
<dbReference type="HOGENOM" id="CLU_053511_0_0_14"/>
<sequence>MFEGAENFNNNGKPLEWGEKTKNISSMKRMFKNATMFNQDISSWNISNVKSFEQMFEGAENFNNNDKPLDWGEKTKNSNNMKSMFKGAKKFNQDISSWNISNVKSFEQMFEDANSFNNNDKPLNWSGKLKNANNMSRMFKNAKKFTHDLSDWLMSTVVNKNDFGLDDNKQPKWLTEGSQPNSSSPSSPSTPAKPNKPLNGTTSNVDDPTSSSPTVKPDINSDSPDTQPPVVPPTKPEKPELPNADNETIDKNDDIKDNIENPKIDNSPYKIPSAKPNTIIKPTSPNIAVITGAVLGSFAALGIVGGTGYYYRKNLKNFYLNSATKTKNLYFKSKEKIKDKISKIKSKK</sequence>
<feature type="compositionally biased region" description="Basic and acidic residues" evidence="1">
    <location>
        <begin position="248"/>
        <end position="263"/>
    </location>
</feature>
<protein>
    <submittedName>
        <fullName evidence="3">Uncharacterized protein</fullName>
    </submittedName>
</protein>